<sequence length="468" mass="51945">MMEFQARKSFSAFLEENPTYRGFHSAPVTPHRSPASPPSPAITPPRRSLQILPYRLSTSPAQESPSLLYHCLASFPCQDGAVHAIALAGRGRLVLTGGDSDCVTAWSQPDLTVRERMRTRRPRVLALLAHSDMLFTAHGDRRVRIWTVTTSSASSTLALRWWKTATFPPRRLRFSLFRWQGRSKEEHRDEVTCLALFIAGELLYTGSWDRTVKVWHVRDGTCVDSFVAHEGRVNAVAVGQDDGGVFTAGLDGCVKVWRRVYGEKTHALSMVLRFQSSPVNALVIGAGEGYFYSGSSDGYINIWEREAITGRYAVLCLAAVERLVLSGSEDTTIRVWRREEGCGFHVCLAVMEGHRGPVRCIAVGVEMENVEGSGMGLLVYSASLDRVLKAWRLKVVGCDDKQLEAEKDKRKVAGGRSPANMEDEAVLEEGEVVEPAPERWGVGEESGMNPVLSPLWVEKKTQQTVHLY</sequence>
<feature type="region of interest" description="Disordered" evidence="4">
    <location>
        <begin position="23"/>
        <end position="44"/>
    </location>
</feature>
<protein>
    <submittedName>
        <fullName evidence="5">Zinc finger CCCH domain-containing protein 59</fullName>
    </submittedName>
</protein>
<name>A0AAP0ASL6_9ASPA</name>
<gene>
    <name evidence="5" type="primary">ZFWD3</name>
    <name evidence="5" type="ORF">KSP39_PZI024242</name>
</gene>
<dbReference type="PROSITE" id="PS50082">
    <property type="entry name" value="WD_REPEATS_2"/>
    <property type="match status" value="3"/>
</dbReference>
<evidence type="ECO:0000313" key="5">
    <source>
        <dbReference type="EMBL" id="KAK8913763.1"/>
    </source>
</evidence>
<feature type="repeat" description="WD" evidence="3">
    <location>
        <begin position="226"/>
        <end position="257"/>
    </location>
</feature>
<dbReference type="EMBL" id="JBBWWQ010000021">
    <property type="protein sequence ID" value="KAK8913763.1"/>
    <property type="molecule type" value="Genomic_DNA"/>
</dbReference>
<feature type="repeat" description="WD" evidence="3">
    <location>
        <begin position="272"/>
        <end position="304"/>
    </location>
</feature>
<dbReference type="Proteomes" id="UP001418222">
    <property type="component" value="Unassembled WGS sequence"/>
</dbReference>
<evidence type="ECO:0000256" key="4">
    <source>
        <dbReference type="SAM" id="MobiDB-lite"/>
    </source>
</evidence>
<organism evidence="5 6">
    <name type="scientific">Platanthera zijinensis</name>
    <dbReference type="NCBI Taxonomy" id="2320716"/>
    <lineage>
        <taxon>Eukaryota</taxon>
        <taxon>Viridiplantae</taxon>
        <taxon>Streptophyta</taxon>
        <taxon>Embryophyta</taxon>
        <taxon>Tracheophyta</taxon>
        <taxon>Spermatophyta</taxon>
        <taxon>Magnoliopsida</taxon>
        <taxon>Liliopsida</taxon>
        <taxon>Asparagales</taxon>
        <taxon>Orchidaceae</taxon>
        <taxon>Orchidoideae</taxon>
        <taxon>Orchideae</taxon>
        <taxon>Orchidinae</taxon>
        <taxon>Platanthera</taxon>
    </lineage>
</organism>
<dbReference type="AlphaFoldDB" id="A0AAP0ASL6"/>
<evidence type="ECO:0000256" key="3">
    <source>
        <dbReference type="PROSITE-ProRule" id="PRU00221"/>
    </source>
</evidence>
<dbReference type="Pfam" id="PF00400">
    <property type="entry name" value="WD40"/>
    <property type="match status" value="5"/>
</dbReference>
<keyword evidence="2" id="KW-0677">Repeat</keyword>
<dbReference type="PANTHER" id="PTHR22844:SF213">
    <property type="entry name" value="OS01G0232200 PROTEIN"/>
    <property type="match status" value="1"/>
</dbReference>
<comment type="caution">
    <text evidence="5">The sequence shown here is derived from an EMBL/GenBank/DDBJ whole genome shotgun (WGS) entry which is preliminary data.</text>
</comment>
<accession>A0AAP0ASL6</accession>
<dbReference type="PRINTS" id="PR00320">
    <property type="entry name" value="GPROTEINBRPT"/>
</dbReference>
<dbReference type="PROSITE" id="PS50294">
    <property type="entry name" value="WD_REPEATS_REGION"/>
    <property type="match status" value="2"/>
</dbReference>
<evidence type="ECO:0000256" key="2">
    <source>
        <dbReference type="ARBA" id="ARBA00022737"/>
    </source>
</evidence>
<evidence type="ECO:0000313" key="6">
    <source>
        <dbReference type="Proteomes" id="UP001418222"/>
    </source>
</evidence>
<reference evidence="5 6" key="1">
    <citation type="journal article" date="2022" name="Nat. Plants">
        <title>Genomes of leafy and leafless Platanthera orchids illuminate the evolution of mycoheterotrophy.</title>
        <authorList>
            <person name="Li M.H."/>
            <person name="Liu K.W."/>
            <person name="Li Z."/>
            <person name="Lu H.C."/>
            <person name="Ye Q.L."/>
            <person name="Zhang D."/>
            <person name="Wang J.Y."/>
            <person name="Li Y.F."/>
            <person name="Zhong Z.M."/>
            <person name="Liu X."/>
            <person name="Yu X."/>
            <person name="Liu D.K."/>
            <person name="Tu X.D."/>
            <person name="Liu B."/>
            <person name="Hao Y."/>
            <person name="Liao X.Y."/>
            <person name="Jiang Y.T."/>
            <person name="Sun W.H."/>
            <person name="Chen J."/>
            <person name="Chen Y.Q."/>
            <person name="Ai Y."/>
            <person name="Zhai J.W."/>
            <person name="Wu S.S."/>
            <person name="Zhou Z."/>
            <person name="Hsiao Y.Y."/>
            <person name="Wu W.L."/>
            <person name="Chen Y.Y."/>
            <person name="Lin Y.F."/>
            <person name="Hsu J.L."/>
            <person name="Li C.Y."/>
            <person name="Wang Z.W."/>
            <person name="Zhao X."/>
            <person name="Zhong W.Y."/>
            <person name="Ma X.K."/>
            <person name="Ma L."/>
            <person name="Huang J."/>
            <person name="Chen G.Z."/>
            <person name="Huang M.Z."/>
            <person name="Huang L."/>
            <person name="Peng D.H."/>
            <person name="Luo Y.B."/>
            <person name="Zou S.Q."/>
            <person name="Chen S.P."/>
            <person name="Lan S."/>
            <person name="Tsai W.C."/>
            <person name="Van de Peer Y."/>
            <person name="Liu Z.J."/>
        </authorList>
    </citation>
    <scope>NUCLEOTIDE SEQUENCE [LARGE SCALE GENOMIC DNA]</scope>
    <source>
        <strain evidence="5">Lor287</strain>
    </source>
</reference>
<evidence type="ECO:0000256" key="1">
    <source>
        <dbReference type="ARBA" id="ARBA00022574"/>
    </source>
</evidence>
<feature type="repeat" description="WD" evidence="3">
    <location>
        <begin position="184"/>
        <end position="225"/>
    </location>
</feature>
<dbReference type="InterPro" id="IPR001680">
    <property type="entry name" value="WD40_rpt"/>
</dbReference>
<dbReference type="Gene3D" id="2.130.10.10">
    <property type="entry name" value="YVTN repeat-like/Quinoprotein amine dehydrogenase"/>
    <property type="match status" value="2"/>
</dbReference>
<keyword evidence="6" id="KW-1185">Reference proteome</keyword>
<keyword evidence="1 3" id="KW-0853">WD repeat</keyword>
<dbReference type="SUPFAM" id="SSF50978">
    <property type="entry name" value="WD40 repeat-like"/>
    <property type="match status" value="1"/>
</dbReference>
<dbReference type="SMART" id="SM00320">
    <property type="entry name" value="WD40"/>
    <property type="match status" value="7"/>
</dbReference>
<dbReference type="InterPro" id="IPR036322">
    <property type="entry name" value="WD40_repeat_dom_sf"/>
</dbReference>
<dbReference type="InterPro" id="IPR020472">
    <property type="entry name" value="WD40_PAC1"/>
</dbReference>
<dbReference type="InterPro" id="IPR045182">
    <property type="entry name" value="JINGUBANG-like"/>
</dbReference>
<proteinExistence type="predicted"/>
<dbReference type="InterPro" id="IPR015943">
    <property type="entry name" value="WD40/YVTN_repeat-like_dom_sf"/>
</dbReference>
<dbReference type="PANTHER" id="PTHR22844">
    <property type="entry name" value="F-BOX AND WD40 DOMAIN PROTEIN"/>
    <property type="match status" value="1"/>
</dbReference>